<keyword evidence="2" id="KW-1185">Reference proteome</keyword>
<dbReference type="GO" id="GO:0004089">
    <property type="term" value="F:carbonate dehydratase activity"/>
    <property type="evidence" value="ECO:0007669"/>
    <property type="project" value="InterPro"/>
</dbReference>
<proteinExistence type="predicted"/>
<dbReference type="Proteomes" id="UP001302719">
    <property type="component" value="Chromosome"/>
</dbReference>
<name>A0AA96JRH1_9BACT</name>
<protein>
    <recommendedName>
        <fullName evidence="3">Carboxysome shell carbonic anhydrase</fullName>
    </recommendedName>
</protein>
<dbReference type="SUPFAM" id="SSF53056">
    <property type="entry name" value="beta-carbonic anhydrase, cab"/>
    <property type="match status" value="1"/>
</dbReference>
<dbReference type="KEGG" id="nall:PP769_14030"/>
<organism evidence="1 2">
    <name type="scientific">Candidatus Nitrospira allomarina</name>
    <dbReference type="NCBI Taxonomy" id="3020900"/>
    <lineage>
        <taxon>Bacteria</taxon>
        <taxon>Pseudomonadati</taxon>
        <taxon>Nitrospirota</taxon>
        <taxon>Nitrospiria</taxon>
        <taxon>Nitrospirales</taxon>
        <taxon>Nitrospiraceae</taxon>
        <taxon>Nitrospira</taxon>
    </lineage>
</organism>
<dbReference type="RefSeq" id="WP_312641176.1">
    <property type="nucleotide sequence ID" value="NZ_CP116967.1"/>
</dbReference>
<sequence>MKTKILTQIPPNQEEVDIHDLTIGQRIDWLVGHSRRHSQEFQSPEAWLARSRYLAQHPTAIAAFMCMDGRINIPVATNTPRGIIFPFRNLGGRFNLGWPHLGEVVTEHVQNMVRQGRRTLALITYHYSKGNPHRGCAGFNYDTVAARTYSLGIKQQMEAVFGTAHDTVYPIVCGFETDEDALVFHSTNGKTLDLSSVSVSDQDCLPALLEELYPDMPQQIQQDLLPLVRDNITHVAGIKQANRTLNIEHREWIICVGRGFDWLHTSNLALIIGPYSPDLADPIRKAAGIIEANMQSGRIPNDGFLLLAKSPYHEIGVDRACAELKSAFLSGFAAEVIRTEFPKLAEKMHVRTAVLAWQSRVMEMIDARI</sequence>
<dbReference type="EMBL" id="CP116967">
    <property type="protein sequence ID" value="WNM57088.1"/>
    <property type="molecule type" value="Genomic_DNA"/>
</dbReference>
<evidence type="ECO:0008006" key="3">
    <source>
        <dbReference type="Google" id="ProtNLM"/>
    </source>
</evidence>
<dbReference type="AlphaFoldDB" id="A0AA96JRH1"/>
<dbReference type="InterPro" id="IPR036874">
    <property type="entry name" value="Carbonic_anhydrase_sf"/>
</dbReference>
<evidence type="ECO:0000313" key="2">
    <source>
        <dbReference type="Proteomes" id="UP001302719"/>
    </source>
</evidence>
<accession>A0AA96JRH1</accession>
<dbReference type="GO" id="GO:0008270">
    <property type="term" value="F:zinc ion binding"/>
    <property type="evidence" value="ECO:0007669"/>
    <property type="project" value="InterPro"/>
</dbReference>
<evidence type="ECO:0000313" key="1">
    <source>
        <dbReference type="EMBL" id="WNM57088.1"/>
    </source>
</evidence>
<gene>
    <name evidence="1" type="ORF">PP769_14030</name>
</gene>
<reference evidence="1 2" key="1">
    <citation type="submission" date="2023-01" db="EMBL/GenBank/DDBJ databases">
        <title>Cultivation and genomic characterization of new, ubiquitous marine nitrite-oxidizing bacteria from the Nitrospirales.</title>
        <authorList>
            <person name="Mueller A.J."/>
            <person name="Daebeler A."/>
            <person name="Herbold C.W."/>
            <person name="Kirkegaard R.H."/>
            <person name="Daims H."/>
        </authorList>
    </citation>
    <scope>NUCLEOTIDE SEQUENCE [LARGE SCALE GENOMIC DNA]</scope>
    <source>
        <strain evidence="1 2">VA</strain>
    </source>
</reference>